<protein>
    <submittedName>
        <fullName evidence="4">Nucleotide exchange factor GrpE</fullName>
    </submittedName>
</protein>
<keyword evidence="3" id="KW-1185">Reference proteome</keyword>
<accession>A0A183VFE5</accession>
<dbReference type="WBParaSite" id="TCNE_0001946901-mRNA-1">
    <property type="protein sequence ID" value="TCNE_0001946901-mRNA-1"/>
    <property type="gene ID" value="TCNE_0001946901"/>
</dbReference>
<dbReference type="EMBL" id="UYWY01026953">
    <property type="protein sequence ID" value="VDM50786.1"/>
    <property type="molecule type" value="Genomic_DNA"/>
</dbReference>
<dbReference type="SUPFAM" id="SSF103657">
    <property type="entry name" value="BAR/IMD domain-like"/>
    <property type="match status" value="1"/>
</dbReference>
<feature type="coiled-coil region" evidence="1">
    <location>
        <begin position="16"/>
        <end position="59"/>
    </location>
</feature>
<dbReference type="InterPro" id="IPR027267">
    <property type="entry name" value="AH/BAR_dom_sf"/>
</dbReference>
<dbReference type="Proteomes" id="UP000050794">
    <property type="component" value="Unassembled WGS sequence"/>
</dbReference>
<keyword evidence="1" id="KW-0175">Coiled coil</keyword>
<organism evidence="3 4">
    <name type="scientific">Toxocara canis</name>
    <name type="common">Canine roundworm</name>
    <dbReference type="NCBI Taxonomy" id="6265"/>
    <lineage>
        <taxon>Eukaryota</taxon>
        <taxon>Metazoa</taxon>
        <taxon>Ecdysozoa</taxon>
        <taxon>Nematoda</taxon>
        <taxon>Chromadorea</taxon>
        <taxon>Rhabditida</taxon>
        <taxon>Spirurina</taxon>
        <taxon>Ascaridomorpha</taxon>
        <taxon>Ascaridoidea</taxon>
        <taxon>Toxocaridae</taxon>
        <taxon>Toxocara</taxon>
    </lineage>
</organism>
<proteinExistence type="predicted"/>
<reference evidence="2 3" key="2">
    <citation type="submission" date="2018-11" db="EMBL/GenBank/DDBJ databases">
        <authorList>
            <consortium name="Pathogen Informatics"/>
        </authorList>
    </citation>
    <scope>NUCLEOTIDE SEQUENCE [LARGE SCALE GENOMIC DNA]</scope>
</reference>
<dbReference type="Gene3D" id="1.20.1270.60">
    <property type="entry name" value="Arfaptin homology (AH) domain/BAR domain"/>
    <property type="match status" value="1"/>
</dbReference>
<gene>
    <name evidence="2" type="ORF">TCNE_LOCUS19465</name>
</gene>
<evidence type="ECO:0000256" key="1">
    <source>
        <dbReference type="SAM" id="Coils"/>
    </source>
</evidence>
<evidence type="ECO:0000313" key="2">
    <source>
        <dbReference type="EMBL" id="VDM50786.1"/>
    </source>
</evidence>
<dbReference type="AlphaFoldDB" id="A0A183VFE5"/>
<reference evidence="4" key="1">
    <citation type="submission" date="2016-06" db="UniProtKB">
        <authorList>
            <consortium name="WormBaseParasite"/>
        </authorList>
    </citation>
    <scope>IDENTIFICATION</scope>
</reference>
<name>A0A183VFE5_TOXCA</name>
<evidence type="ECO:0000313" key="4">
    <source>
        <dbReference type="WBParaSite" id="TCNE_0001946901-mRNA-1"/>
    </source>
</evidence>
<evidence type="ECO:0000313" key="3">
    <source>
        <dbReference type="Proteomes" id="UP000050794"/>
    </source>
</evidence>
<sequence length="106" mass="11731">MNHPSKGGGKEAASEIKTLETRRDELDVAINKLRGKDDNNELQSAKKEAESAFENQLKTTEEKIDTEMTNVQKLISDAISAFMELEANLFKEVKTTFKKGAGAIKS</sequence>